<comment type="caution">
    <text evidence="2">The sequence shown here is derived from an EMBL/GenBank/DDBJ whole genome shotgun (WGS) entry which is preliminary data.</text>
</comment>
<dbReference type="SUPFAM" id="SSF53448">
    <property type="entry name" value="Nucleotide-diphospho-sugar transferases"/>
    <property type="match status" value="1"/>
</dbReference>
<evidence type="ECO:0000313" key="2">
    <source>
        <dbReference type="EMBL" id="PIU33397.1"/>
    </source>
</evidence>
<proteinExistence type="predicted"/>
<evidence type="ECO:0000256" key="1">
    <source>
        <dbReference type="SAM" id="Phobius"/>
    </source>
</evidence>
<evidence type="ECO:0000313" key="3">
    <source>
        <dbReference type="Proteomes" id="UP000229559"/>
    </source>
</evidence>
<keyword evidence="1" id="KW-0472">Membrane</keyword>
<reference evidence="3" key="1">
    <citation type="submission" date="2017-09" db="EMBL/GenBank/DDBJ databases">
        <title>Depth-based differentiation of microbial function through sediment-hosted aquifers and enrichment of novel symbionts in the deep terrestrial subsurface.</title>
        <authorList>
            <person name="Probst A.J."/>
            <person name="Ladd B."/>
            <person name="Jarett J.K."/>
            <person name="Geller-Mcgrath D.E."/>
            <person name="Sieber C.M.K."/>
            <person name="Emerson J.B."/>
            <person name="Anantharaman K."/>
            <person name="Thomas B.C."/>
            <person name="Malmstrom R."/>
            <person name="Stieglmeier M."/>
            <person name="Klingl A."/>
            <person name="Woyke T."/>
            <person name="Ryan C.M."/>
            <person name="Banfield J.F."/>
        </authorList>
    </citation>
    <scope>NUCLEOTIDE SEQUENCE [LARGE SCALE GENOMIC DNA]</scope>
</reference>
<keyword evidence="1" id="KW-1133">Transmembrane helix</keyword>
<feature type="transmembrane region" description="Helical" evidence="1">
    <location>
        <begin position="345"/>
        <end position="370"/>
    </location>
</feature>
<dbReference type="PANTHER" id="PTHR36851:SF1">
    <property type="entry name" value="GLYCO_TRANS_2-LIKE DOMAIN-CONTAINING PROTEIN"/>
    <property type="match status" value="1"/>
</dbReference>
<feature type="non-terminal residue" evidence="2">
    <location>
        <position position="1"/>
    </location>
</feature>
<feature type="transmembrane region" description="Helical" evidence="1">
    <location>
        <begin position="276"/>
        <end position="299"/>
    </location>
</feature>
<protein>
    <submittedName>
        <fullName evidence="2">Uncharacterized protein</fullName>
    </submittedName>
</protein>
<sequence>EKTLETLANQKDINLKQMVVVLGIEERADNPHEKAAQLLEQFKDKFGYLTAIFHPDGIVGEVRGKASNQAWTAKIIKEILVDQQQNDIKKITVTSCDSDAHFHPQYFSALTYYFALNPQRYYRFWQSPICWYNNYWKVPALIRITGTLSNSGYLASIQEPDGLFFNYSSYSTSLYLLDKVGYWDVDIIPEDWHIFLQSFFHEGGKVEVEPIFLPTSIDAPEGKTYFSALKSRYEQCKRHAWGATDIPYAIKQAINHPEISLLTRLFRVYKVVETHLIWSTNWFILTLGAWLPAFINPFFKQTALSYNLPKISQWILTGCLVFLLVMILIDRAIRPKVAKQDLRRWFGLWETIQWVLMPIAALFMSVLPAIDSQTRLMLGKRLEYRITEKL</sequence>
<organism evidence="2 3">
    <name type="scientific">Candidatus Shapirobacteria bacterium CG07_land_8_20_14_0_80_39_12</name>
    <dbReference type="NCBI Taxonomy" id="1974480"/>
    <lineage>
        <taxon>Bacteria</taxon>
        <taxon>Candidatus Shapironibacteriota</taxon>
    </lineage>
</organism>
<dbReference type="EMBL" id="PEXA01000008">
    <property type="protein sequence ID" value="PIU33397.1"/>
    <property type="molecule type" value="Genomic_DNA"/>
</dbReference>
<accession>A0A2M6YQI3</accession>
<dbReference type="PANTHER" id="PTHR36851">
    <property type="entry name" value="UNNAMED PRODUCT"/>
    <property type="match status" value="1"/>
</dbReference>
<gene>
    <name evidence="2" type="ORF">COT04_00215</name>
</gene>
<keyword evidence="1" id="KW-0812">Transmembrane</keyword>
<dbReference type="AlphaFoldDB" id="A0A2M6YQI3"/>
<dbReference type="Proteomes" id="UP000229559">
    <property type="component" value="Unassembled WGS sequence"/>
</dbReference>
<name>A0A2M6YQI3_9BACT</name>
<feature type="transmembrane region" description="Helical" evidence="1">
    <location>
        <begin position="311"/>
        <end position="333"/>
    </location>
</feature>
<dbReference type="InterPro" id="IPR029044">
    <property type="entry name" value="Nucleotide-diphossugar_trans"/>
</dbReference>